<dbReference type="GO" id="GO:0031410">
    <property type="term" value="C:cytoplasmic vesicle"/>
    <property type="evidence" value="ECO:0007669"/>
    <property type="project" value="UniProtKB-KW"/>
</dbReference>
<dbReference type="FunFam" id="3.10.20.90:FF:000149">
    <property type="entry name" value="microtubule-associated proteins 1A/1B light chain 3C"/>
    <property type="match status" value="1"/>
</dbReference>
<evidence type="ECO:0000256" key="10">
    <source>
        <dbReference type="RuleBase" id="RU004384"/>
    </source>
</evidence>
<dbReference type="GO" id="GO:0006950">
    <property type="term" value="P:response to stress"/>
    <property type="evidence" value="ECO:0007669"/>
    <property type="project" value="UniProtKB-ARBA"/>
</dbReference>
<sequence length="233" mass="26511">MMSRHISVKKARACWGHSATRPAASSADAPQPPVFKRGCAAVRSRPSMPPLDRTAQQNKTFKQRKSFGESQNRNRGSRTLKGKLTRILFSLRRYQEDGGGGDPVQIPQQDPGECPVRPWFWSWFCLDSPGFPELQVIIERYEKEKNLPPLDKTKFLVPHELTMTQFVTIIRIGSECFPSRNRMALLPSQAFYLLVSSSSLASMSLTMAQLYRDHQDEDGFLYMTYASQEMFGL</sequence>
<evidence type="ECO:0008006" key="14">
    <source>
        <dbReference type="Google" id="ProtNLM"/>
    </source>
</evidence>
<dbReference type="EMBL" id="NHOQ01002483">
    <property type="protein sequence ID" value="PWA16214.1"/>
    <property type="molecule type" value="Genomic_DNA"/>
</dbReference>
<keyword evidence="5" id="KW-0472">Membrane</keyword>
<accession>A0A315V211</accession>
<protein>
    <recommendedName>
        <fullName evidence="14">Autophagy-related protein</fullName>
    </recommendedName>
</protein>
<organism evidence="12 13">
    <name type="scientific">Gambusia affinis</name>
    <name type="common">Western mosquitofish</name>
    <name type="synonym">Heterandria affinis</name>
    <dbReference type="NCBI Taxonomy" id="33528"/>
    <lineage>
        <taxon>Eukaryota</taxon>
        <taxon>Metazoa</taxon>
        <taxon>Chordata</taxon>
        <taxon>Craniata</taxon>
        <taxon>Vertebrata</taxon>
        <taxon>Euteleostomi</taxon>
        <taxon>Actinopterygii</taxon>
        <taxon>Neopterygii</taxon>
        <taxon>Teleostei</taxon>
        <taxon>Neoteleostei</taxon>
        <taxon>Acanthomorphata</taxon>
        <taxon>Ovalentaria</taxon>
        <taxon>Atherinomorphae</taxon>
        <taxon>Cyprinodontiformes</taxon>
        <taxon>Poeciliidae</taxon>
        <taxon>Poeciliinae</taxon>
        <taxon>Gambusia</taxon>
    </lineage>
</organism>
<dbReference type="SUPFAM" id="SSF54236">
    <property type="entry name" value="Ubiquitin-like"/>
    <property type="match status" value="1"/>
</dbReference>
<name>A0A315V211_GAMAF</name>
<evidence type="ECO:0000313" key="13">
    <source>
        <dbReference type="Proteomes" id="UP000250572"/>
    </source>
</evidence>
<keyword evidence="4 10" id="KW-0072">Autophagy</keyword>
<reference evidence="12 13" key="1">
    <citation type="journal article" date="2018" name="G3 (Bethesda)">
        <title>A High-Quality Reference Genome for the Invasive Mosquitofish Gambusia affinis Using a Chicago Library.</title>
        <authorList>
            <person name="Hoffberg S.L."/>
            <person name="Troendle N.J."/>
            <person name="Glenn T.C."/>
            <person name="Mahmud O."/>
            <person name="Louha S."/>
            <person name="Chalopin D."/>
            <person name="Bennetzen J.L."/>
            <person name="Mauricio R."/>
        </authorList>
    </citation>
    <scope>NUCLEOTIDE SEQUENCE [LARGE SCALE GENOMIC DNA]</scope>
    <source>
        <strain evidence="12">NE01/NJP1002.9</strain>
        <tissue evidence="12">Muscle</tissue>
    </source>
</reference>
<dbReference type="PANTHER" id="PTHR10969">
    <property type="entry name" value="MICROTUBULE-ASSOCIATED PROTEINS 1A/1B LIGHT CHAIN 3-RELATED"/>
    <property type="match status" value="1"/>
</dbReference>
<evidence type="ECO:0000256" key="9">
    <source>
        <dbReference type="PIRSR" id="PIRSR604241-50"/>
    </source>
</evidence>
<evidence type="ECO:0000256" key="5">
    <source>
        <dbReference type="ARBA" id="ARBA00023136"/>
    </source>
</evidence>
<dbReference type="GO" id="GO:0012505">
    <property type="term" value="C:endomembrane system"/>
    <property type="evidence" value="ECO:0007669"/>
    <property type="project" value="UniProtKB-SubCell"/>
</dbReference>
<evidence type="ECO:0000256" key="8">
    <source>
        <dbReference type="ARBA" id="ARBA00037868"/>
    </source>
</evidence>
<dbReference type="InterPro" id="IPR004241">
    <property type="entry name" value="Atg8-like"/>
</dbReference>
<dbReference type="Proteomes" id="UP000250572">
    <property type="component" value="Unassembled WGS sequence"/>
</dbReference>
<evidence type="ECO:0000313" key="12">
    <source>
        <dbReference type="EMBL" id="PWA16214.1"/>
    </source>
</evidence>
<evidence type="ECO:0000256" key="4">
    <source>
        <dbReference type="ARBA" id="ARBA00023006"/>
    </source>
</evidence>
<keyword evidence="6 9" id="KW-0449">Lipoprotein</keyword>
<keyword evidence="13" id="KW-1185">Reference proteome</keyword>
<dbReference type="Pfam" id="PF02991">
    <property type="entry name" value="ATG8"/>
    <property type="match status" value="1"/>
</dbReference>
<dbReference type="InterPro" id="IPR029071">
    <property type="entry name" value="Ubiquitin-like_domsf"/>
</dbReference>
<evidence type="ECO:0000256" key="6">
    <source>
        <dbReference type="ARBA" id="ARBA00023288"/>
    </source>
</evidence>
<feature type="region of interest" description="Disordered" evidence="11">
    <location>
        <begin position="43"/>
        <end position="78"/>
    </location>
</feature>
<evidence type="ECO:0000256" key="11">
    <source>
        <dbReference type="SAM" id="MobiDB-lite"/>
    </source>
</evidence>
<dbReference type="AlphaFoldDB" id="A0A315V211"/>
<keyword evidence="3" id="KW-0963">Cytoplasm</keyword>
<evidence type="ECO:0000256" key="7">
    <source>
        <dbReference type="ARBA" id="ARBA00023329"/>
    </source>
</evidence>
<dbReference type="GO" id="GO:0005776">
    <property type="term" value="C:autophagosome"/>
    <property type="evidence" value="ECO:0007669"/>
    <property type="project" value="UniProtKB-SubCell"/>
</dbReference>
<gene>
    <name evidence="12" type="ORF">CCH79_00020107</name>
</gene>
<dbReference type="GO" id="GO:0016236">
    <property type="term" value="P:macroautophagy"/>
    <property type="evidence" value="ECO:0007669"/>
    <property type="project" value="UniProtKB-ARBA"/>
</dbReference>
<feature type="lipid moiety-binding region" description="Phosphatidylserine amidated glycine; alternate" evidence="9">
    <location>
        <position position="232"/>
    </location>
</feature>
<keyword evidence="7" id="KW-0968">Cytoplasmic vesicle</keyword>
<evidence type="ECO:0000256" key="3">
    <source>
        <dbReference type="ARBA" id="ARBA00022490"/>
    </source>
</evidence>
<proteinExistence type="inferred from homology"/>
<comment type="caution">
    <text evidence="12">The sequence shown here is derived from an EMBL/GenBank/DDBJ whole genome shotgun (WGS) entry which is preliminary data.</text>
</comment>
<evidence type="ECO:0000256" key="2">
    <source>
        <dbReference type="ARBA" id="ARBA00007293"/>
    </source>
</evidence>
<dbReference type="Gene3D" id="3.10.20.90">
    <property type="entry name" value="Phosphatidylinositol 3-kinase Catalytic Subunit, Chain A, domain 1"/>
    <property type="match status" value="1"/>
</dbReference>
<evidence type="ECO:0000256" key="1">
    <source>
        <dbReference type="ARBA" id="ARBA00004419"/>
    </source>
</evidence>
<comment type="subcellular location">
    <subcellularLocation>
        <location evidence="1">Cytoplasmic vesicle</location>
        <location evidence="1">Autophagosome</location>
    </subcellularLocation>
    <subcellularLocation>
        <location evidence="8">Endomembrane system</location>
        <topology evidence="8">Lipid-anchor</topology>
    </subcellularLocation>
</comment>
<comment type="similarity">
    <text evidence="2 10">Belongs to the ATG8 family.</text>
</comment>